<dbReference type="InterPro" id="IPR006406">
    <property type="entry name" value="Nic_PRibTrfase"/>
</dbReference>
<dbReference type="OrthoDB" id="193380at2759"/>
<comment type="function">
    <text evidence="8">Catalyzes the synthesis of beta-nicotinate D-ribonucleotide from nicotinate and 5-phospho-D-ribose 1-phosphate at the expense of ATP.</text>
</comment>
<dbReference type="PIRSF" id="PIRSF000484">
    <property type="entry name" value="NAPRT"/>
    <property type="match status" value="1"/>
</dbReference>
<dbReference type="SUPFAM" id="SSF54675">
    <property type="entry name" value="Nicotinate/Quinolinate PRTase N-terminal domain-like"/>
    <property type="match status" value="1"/>
</dbReference>
<dbReference type="PANTHER" id="PTHR11098">
    <property type="entry name" value="NICOTINATE PHOSPHORIBOSYLTRANSFERASE"/>
    <property type="match status" value="1"/>
</dbReference>
<keyword evidence="6 8" id="KW-0662">Pyridine nucleotide biosynthesis</keyword>
<dbReference type="InterPro" id="IPR036068">
    <property type="entry name" value="Nicotinate_pribotase-like_C"/>
</dbReference>
<dbReference type="GO" id="GO:0005829">
    <property type="term" value="C:cytosol"/>
    <property type="evidence" value="ECO:0007669"/>
    <property type="project" value="TreeGrafter"/>
</dbReference>
<gene>
    <name evidence="11" type="ORF">CVT26_014771</name>
</gene>
<dbReference type="NCBIfam" id="NF003704">
    <property type="entry name" value="PRK05321.1"/>
    <property type="match status" value="1"/>
</dbReference>
<evidence type="ECO:0000256" key="8">
    <source>
        <dbReference type="RuleBase" id="RU003838"/>
    </source>
</evidence>
<evidence type="ECO:0000259" key="10">
    <source>
        <dbReference type="Pfam" id="PF17767"/>
    </source>
</evidence>
<dbReference type="AlphaFoldDB" id="A0A409W3W3"/>
<evidence type="ECO:0000256" key="5">
    <source>
        <dbReference type="ARBA" id="ARBA00022598"/>
    </source>
</evidence>
<dbReference type="FunCoup" id="A0A409W3W3">
    <property type="interactions" value="253"/>
</dbReference>
<dbReference type="GO" id="GO:0034355">
    <property type="term" value="P:NAD+ biosynthetic process via the salvage pathway"/>
    <property type="evidence" value="ECO:0007669"/>
    <property type="project" value="TreeGrafter"/>
</dbReference>
<proteinExistence type="inferred from homology"/>
<dbReference type="InterPro" id="IPR041525">
    <property type="entry name" value="N/Namide_PRibTrfase"/>
</dbReference>
<dbReference type="Proteomes" id="UP000284706">
    <property type="component" value="Unassembled WGS sequence"/>
</dbReference>
<dbReference type="EC" id="6.3.4.21" evidence="3 8"/>
<evidence type="ECO:0000256" key="4">
    <source>
        <dbReference type="ARBA" id="ARBA00022553"/>
    </source>
</evidence>
<comment type="catalytic activity">
    <reaction evidence="7 8">
        <text>5-phospho-alpha-D-ribose 1-diphosphate + nicotinate + ATP + H2O = nicotinate beta-D-ribonucleotide + ADP + phosphate + diphosphate</text>
        <dbReference type="Rhea" id="RHEA:36163"/>
        <dbReference type="ChEBI" id="CHEBI:15377"/>
        <dbReference type="ChEBI" id="CHEBI:30616"/>
        <dbReference type="ChEBI" id="CHEBI:32544"/>
        <dbReference type="ChEBI" id="CHEBI:33019"/>
        <dbReference type="ChEBI" id="CHEBI:43474"/>
        <dbReference type="ChEBI" id="CHEBI:57502"/>
        <dbReference type="ChEBI" id="CHEBI:58017"/>
        <dbReference type="ChEBI" id="CHEBI:456216"/>
        <dbReference type="EC" id="6.3.4.21"/>
    </reaction>
</comment>
<evidence type="ECO:0000256" key="2">
    <source>
        <dbReference type="ARBA" id="ARBA00010897"/>
    </source>
</evidence>
<dbReference type="GO" id="GO:0004516">
    <property type="term" value="F:nicotinate phosphoribosyltransferase activity"/>
    <property type="evidence" value="ECO:0007669"/>
    <property type="project" value="UniProtKB-UniRule"/>
</dbReference>
<comment type="pathway">
    <text evidence="1 8">Cofactor biosynthesis; NAD(+) biosynthesis; nicotinate D-ribonucleotide from nicotinate: step 1/1.</text>
</comment>
<organism evidence="11 12">
    <name type="scientific">Gymnopilus dilepis</name>
    <dbReference type="NCBI Taxonomy" id="231916"/>
    <lineage>
        <taxon>Eukaryota</taxon>
        <taxon>Fungi</taxon>
        <taxon>Dikarya</taxon>
        <taxon>Basidiomycota</taxon>
        <taxon>Agaricomycotina</taxon>
        <taxon>Agaricomycetes</taxon>
        <taxon>Agaricomycetidae</taxon>
        <taxon>Agaricales</taxon>
        <taxon>Agaricineae</taxon>
        <taxon>Hymenogastraceae</taxon>
        <taxon>Gymnopilus</taxon>
    </lineage>
</organism>
<evidence type="ECO:0000256" key="3">
    <source>
        <dbReference type="ARBA" id="ARBA00013236"/>
    </source>
</evidence>
<keyword evidence="12" id="KW-1185">Reference proteome</keyword>
<evidence type="ECO:0000259" key="9">
    <source>
        <dbReference type="Pfam" id="PF04095"/>
    </source>
</evidence>
<keyword evidence="5 8" id="KW-0436">Ligase</keyword>
<dbReference type="STRING" id="231916.A0A409W3W3"/>
<dbReference type="Pfam" id="PF04095">
    <property type="entry name" value="NAPRTase"/>
    <property type="match status" value="1"/>
</dbReference>
<dbReference type="SUPFAM" id="SSF51690">
    <property type="entry name" value="Nicotinate/Quinolinate PRTase C-terminal domain-like"/>
    <property type="match status" value="1"/>
</dbReference>
<keyword evidence="4" id="KW-0597">Phosphoprotein</keyword>
<sequence>MSAAVSNVAIPQSILDTDLYKLTMQQAVLHHFPDVLSTYHFTNRSSSVLFSRQSIERFRTAVSHFTTIALTDVETQWLRKSCPYLTPEYLSYLASYRYKPEQVKIRYVPVSSDDLQGYVEIDIVGPWVETILWEVPLMACLSETFFQVVDVDWNYDHQLDLAYSKAKTLLEAGCQFSEFGTRRRRSFESQDIVIQGLVRASKDIPTGKLSGTSNVHLAHLYDLTPIGTIAHEWFMGVAALKGYQNANTVALRLWEEVYLNSQAPLIALTDTFTTDAFIKRPTLVKDFMSDPELAQRWTGLRQDSGDPFAFGPRVKKMYQALGIPYNTKSLIYSDALTVDKCLAIKKQCDELNFELGESTAFLYLDPQLRLDSASFGIGTFLTNDFKKVSTGEKSKALNIVIKLSSVNDKPCVKLSDDLDKTTGDKHTVEIVKKVYGL</sequence>
<evidence type="ECO:0000256" key="6">
    <source>
        <dbReference type="ARBA" id="ARBA00022642"/>
    </source>
</evidence>
<dbReference type="EMBL" id="NHYE01005419">
    <property type="protein sequence ID" value="PPQ73172.1"/>
    <property type="molecule type" value="Genomic_DNA"/>
</dbReference>
<dbReference type="Gene3D" id="3.20.140.10">
    <property type="entry name" value="nicotinate phosphoribosyltransferase"/>
    <property type="match status" value="1"/>
</dbReference>
<evidence type="ECO:0000256" key="1">
    <source>
        <dbReference type="ARBA" id="ARBA00004952"/>
    </source>
</evidence>
<feature type="domain" description="Nicotinate phosphoribosyltransferase N-terminal" evidence="10">
    <location>
        <begin position="15"/>
        <end position="142"/>
    </location>
</feature>
<comment type="PTM">
    <text evidence="8">Transiently phosphorylated on a His residue during the reaction cycle. Phosphorylation strongly increases the affinity for substrates and increases the rate of nicotinate D-ribonucleotide production. Dephosphorylation regenerates the low-affinity form of the enzyme, leading to product release.</text>
</comment>
<protein>
    <recommendedName>
        <fullName evidence="3 8">Nicotinate phosphoribosyltransferase</fullName>
        <ecNumber evidence="3 8">6.3.4.21</ecNumber>
    </recommendedName>
</protein>
<dbReference type="InterPro" id="IPR040727">
    <property type="entry name" value="NAPRTase_N"/>
</dbReference>
<feature type="domain" description="Nicotinate/nicotinamide phosphoribosyltransferase" evidence="9">
    <location>
        <begin position="174"/>
        <end position="436"/>
    </location>
</feature>
<dbReference type="Pfam" id="PF17767">
    <property type="entry name" value="NAPRTase_N"/>
    <property type="match status" value="1"/>
</dbReference>
<comment type="caution">
    <text evidence="11">The sequence shown here is derived from an EMBL/GenBank/DDBJ whole genome shotgun (WGS) entry which is preliminary data.</text>
</comment>
<dbReference type="InterPro" id="IPR007229">
    <property type="entry name" value="Nic_PRibTrfase-Fam"/>
</dbReference>
<dbReference type="NCBIfam" id="TIGR01514">
    <property type="entry name" value="NAPRTase"/>
    <property type="match status" value="1"/>
</dbReference>
<evidence type="ECO:0000313" key="11">
    <source>
        <dbReference type="EMBL" id="PPQ73172.1"/>
    </source>
</evidence>
<dbReference type="InParanoid" id="A0A409W3W3"/>
<comment type="similarity">
    <text evidence="2 8">Belongs to the NAPRTase family.</text>
</comment>
<evidence type="ECO:0000313" key="12">
    <source>
        <dbReference type="Proteomes" id="UP000284706"/>
    </source>
</evidence>
<accession>A0A409W3W3</accession>
<reference evidence="11 12" key="1">
    <citation type="journal article" date="2018" name="Evol. Lett.">
        <title>Horizontal gene cluster transfer increased hallucinogenic mushroom diversity.</title>
        <authorList>
            <person name="Reynolds H.T."/>
            <person name="Vijayakumar V."/>
            <person name="Gluck-Thaler E."/>
            <person name="Korotkin H.B."/>
            <person name="Matheny P.B."/>
            <person name="Slot J.C."/>
        </authorList>
    </citation>
    <scope>NUCLEOTIDE SEQUENCE [LARGE SCALE GENOMIC DNA]</scope>
    <source>
        <strain evidence="11 12">SRW20</strain>
    </source>
</reference>
<dbReference type="PANTHER" id="PTHR11098:SF1">
    <property type="entry name" value="NICOTINATE PHOSPHORIBOSYLTRANSFERASE"/>
    <property type="match status" value="1"/>
</dbReference>
<evidence type="ECO:0000256" key="7">
    <source>
        <dbReference type="ARBA" id="ARBA00048668"/>
    </source>
</evidence>
<name>A0A409W3W3_9AGAR</name>
<dbReference type="UniPathway" id="UPA00253">
    <property type="reaction ID" value="UER00457"/>
</dbReference>